<evidence type="ECO:0000256" key="1">
    <source>
        <dbReference type="SAM" id="MobiDB-lite"/>
    </source>
</evidence>
<dbReference type="Proteomes" id="UP000188726">
    <property type="component" value="Unassembled WGS sequence"/>
</dbReference>
<reference evidence="2 3" key="1">
    <citation type="journal article" date="2017" name="Genome Announc.">
        <title>Draft Genome Sequences of Salinivibrio proteolyticus, Salinivibrio sharmensis, Salinivibrio siamensis, Salinivibrio costicola subsp. alcaliphilus, Salinivibrio costicola subsp. vallismortis, and 29 New Isolates Belonging to the Genus Salinivibrio.</title>
        <authorList>
            <person name="Lopez-Hermoso C."/>
            <person name="de la Haba R.R."/>
            <person name="Sanchez-Porro C."/>
            <person name="Bayliss S.C."/>
            <person name="Feil E.J."/>
            <person name="Ventosa A."/>
        </authorList>
    </citation>
    <scope>NUCLEOTIDE SEQUENCE [LARGE SCALE GENOMIC DNA]</scope>
    <source>
        <strain evidence="2 3">IC202</strain>
    </source>
</reference>
<sequence>MGGGGGSPEVKETAAQKAAADVAKKQWDLYQSDFKQHEDNFIARVDAYNSETNMAEAKQAADVGYSKAYSKNREGAAKSLSASGVDPTSGKFQSTMSEMTTDQAIGQSDTANRAQSSEQDKYLAGLSDVAAIGMGQQTGALEGMGDVANTSLIKATADAEADFNKRSSNLQLAGAAAGLGLRSYQASANSADVTPTVDGVSTNTSGLNDYDPLNNPGGSMVA</sequence>
<organism evidence="2 3">
    <name type="scientific">Salinivibrio kushneri</name>
    <dbReference type="NCBI Taxonomy" id="1908198"/>
    <lineage>
        <taxon>Bacteria</taxon>
        <taxon>Pseudomonadati</taxon>
        <taxon>Pseudomonadota</taxon>
        <taxon>Gammaproteobacteria</taxon>
        <taxon>Vibrionales</taxon>
        <taxon>Vibrionaceae</taxon>
        <taxon>Salinivibrio</taxon>
    </lineage>
</organism>
<feature type="region of interest" description="Disordered" evidence="1">
    <location>
        <begin position="201"/>
        <end position="222"/>
    </location>
</feature>
<accession>A0AB36K5B7</accession>
<dbReference type="AlphaFoldDB" id="A0AB36K5B7"/>
<comment type="caution">
    <text evidence="2">The sequence shown here is derived from an EMBL/GenBank/DDBJ whole genome shotgun (WGS) entry which is preliminary data.</text>
</comment>
<feature type="region of interest" description="Disordered" evidence="1">
    <location>
        <begin position="1"/>
        <end position="22"/>
    </location>
</feature>
<dbReference type="RefSeq" id="WP_077458777.1">
    <property type="nucleotide sequence ID" value="NZ_MUEO01000025.1"/>
</dbReference>
<protein>
    <submittedName>
        <fullName evidence="2">Uncharacterized protein</fullName>
    </submittedName>
</protein>
<proteinExistence type="predicted"/>
<evidence type="ECO:0000313" key="3">
    <source>
        <dbReference type="Proteomes" id="UP000188726"/>
    </source>
</evidence>
<gene>
    <name evidence="2" type="ORF">BZG09_10710</name>
</gene>
<name>A0AB36K5B7_9GAMM</name>
<dbReference type="EMBL" id="MUEO01000025">
    <property type="protein sequence ID" value="OOE43443.1"/>
    <property type="molecule type" value="Genomic_DNA"/>
</dbReference>
<evidence type="ECO:0000313" key="2">
    <source>
        <dbReference type="EMBL" id="OOE43443.1"/>
    </source>
</evidence>